<dbReference type="AlphaFoldDB" id="A0A840R010"/>
<gene>
    <name evidence="1" type="ORF">HNQ57_000155</name>
</gene>
<accession>A0A840R010</accession>
<dbReference type="EMBL" id="JACHHW010000001">
    <property type="protein sequence ID" value="MBB5185896.1"/>
    <property type="molecule type" value="Genomic_DNA"/>
</dbReference>
<name>A0A840R010_9GAMM</name>
<sequence>MTETFVLSAKVADCAGWRGLPQELGGVKQWRGVDFLTN</sequence>
<proteinExistence type="predicted"/>
<evidence type="ECO:0000313" key="1">
    <source>
        <dbReference type="EMBL" id="MBB5185896.1"/>
    </source>
</evidence>
<dbReference type="Proteomes" id="UP000536640">
    <property type="component" value="Unassembled WGS sequence"/>
</dbReference>
<organism evidence="1 2">
    <name type="scientific">Zhongshania antarctica</name>
    <dbReference type="NCBI Taxonomy" id="641702"/>
    <lineage>
        <taxon>Bacteria</taxon>
        <taxon>Pseudomonadati</taxon>
        <taxon>Pseudomonadota</taxon>
        <taxon>Gammaproteobacteria</taxon>
        <taxon>Cellvibrionales</taxon>
        <taxon>Spongiibacteraceae</taxon>
        <taxon>Zhongshania</taxon>
    </lineage>
</organism>
<evidence type="ECO:0000313" key="2">
    <source>
        <dbReference type="Proteomes" id="UP000536640"/>
    </source>
</evidence>
<comment type="caution">
    <text evidence="1">The sequence shown here is derived from an EMBL/GenBank/DDBJ whole genome shotgun (WGS) entry which is preliminary data.</text>
</comment>
<reference evidence="1 2" key="1">
    <citation type="submission" date="2020-08" db="EMBL/GenBank/DDBJ databases">
        <title>Genomic Encyclopedia of Type Strains, Phase IV (KMG-IV): sequencing the most valuable type-strain genomes for metagenomic binning, comparative biology and taxonomic classification.</title>
        <authorList>
            <person name="Goeker M."/>
        </authorList>
    </citation>
    <scope>NUCLEOTIDE SEQUENCE [LARGE SCALE GENOMIC DNA]</scope>
    <source>
        <strain evidence="1 2">DSM 25701</strain>
    </source>
</reference>
<keyword evidence="2" id="KW-1185">Reference proteome</keyword>
<protein>
    <submittedName>
        <fullName evidence="1">Uncharacterized protein</fullName>
    </submittedName>
</protein>